<accession>A0A7R9U3Q2</accession>
<evidence type="ECO:0000256" key="1">
    <source>
        <dbReference type="SAM" id="MobiDB-lite"/>
    </source>
</evidence>
<organism evidence="3">
    <name type="scientific">Pinguiococcus pyrenoidosus</name>
    <dbReference type="NCBI Taxonomy" id="172671"/>
    <lineage>
        <taxon>Eukaryota</taxon>
        <taxon>Sar</taxon>
        <taxon>Stramenopiles</taxon>
        <taxon>Ochrophyta</taxon>
        <taxon>Pinguiophyceae</taxon>
        <taxon>Pinguiochrysidales</taxon>
        <taxon>Pinguiochrysidaceae</taxon>
        <taxon>Pinguiococcus</taxon>
    </lineage>
</organism>
<dbReference type="EMBL" id="HBEA01003317">
    <property type="protein sequence ID" value="CAD8252989.1"/>
    <property type="molecule type" value="Transcribed_RNA"/>
</dbReference>
<dbReference type="AlphaFoldDB" id="A0A7R9U3Q2"/>
<evidence type="ECO:0000256" key="2">
    <source>
        <dbReference type="SAM" id="Phobius"/>
    </source>
</evidence>
<keyword evidence="2" id="KW-0472">Membrane</keyword>
<feature type="transmembrane region" description="Helical" evidence="2">
    <location>
        <begin position="35"/>
        <end position="52"/>
    </location>
</feature>
<protein>
    <submittedName>
        <fullName evidence="3">Uncharacterized protein</fullName>
    </submittedName>
</protein>
<keyword evidence="2" id="KW-1133">Transmembrane helix</keyword>
<keyword evidence="2" id="KW-0812">Transmembrane</keyword>
<proteinExistence type="predicted"/>
<evidence type="ECO:0000313" key="3">
    <source>
        <dbReference type="EMBL" id="CAD8252989.1"/>
    </source>
</evidence>
<name>A0A7R9U3Q2_9STRA</name>
<gene>
    <name evidence="3" type="ORF">PPYR1160_LOCUS2481</name>
</gene>
<reference evidence="3" key="1">
    <citation type="submission" date="2021-01" db="EMBL/GenBank/DDBJ databases">
        <authorList>
            <person name="Corre E."/>
            <person name="Pelletier E."/>
            <person name="Niang G."/>
            <person name="Scheremetjew M."/>
            <person name="Finn R."/>
            <person name="Kale V."/>
            <person name="Holt S."/>
            <person name="Cochrane G."/>
            <person name="Meng A."/>
            <person name="Brown T."/>
            <person name="Cohen L."/>
        </authorList>
    </citation>
    <scope>NUCLEOTIDE SEQUENCE</scope>
    <source>
        <strain evidence="3">CCMP2078</strain>
    </source>
</reference>
<sequence>MGFFELLRQLHERQENLKHRIHNFRMPLSPAGQRFMGFVYFCIPVIGGYYIMQWAQRQAEKNLGKHGEKLRKHLAEEEDLERRRAARDAARFAATVRLEDGGSLDADSFTKMRRAGESAAGKQS</sequence>
<feature type="region of interest" description="Disordered" evidence="1">
    <location>
        <begin position="103"/>
        <end position="124"/>
    </location>
</feature>